<reference evidence="8" key="1">
    <citation type="submission" date="2023-03" db="EMBL/GenBank/DDBJ databases">
        <authorList>
            <person name="Julca I."/>
        </authorList>
    </citation>
    <scope>NUCLEOTIDE SEQUENCE</scope>
</reference>
<evidence type="ECO:0000256" key="5">
    <source>
        <dbReference type="SAM" id="Phobius"/>
    </source>
</evidence>
<dbReference type="GO" id="GO:0006869">
    <property type="term" value="P:lipid transport"/>
    <property type="evidence" value="ECO:0007669"/>
    <property type="project" value="UniProtKB-KW"/>
</dbReference>
<dbReference type="GO" id="GO:0006623">
    <property type="term" value="P:protein targeting to vacuole"/>
    <property type="evidence" value="ECO:0007669"/>
    <property type="project" value="TreeGrafter"/>
</dbReference>
<keyword evidence="2" id="KW-0813">Transport</keyword>
<gene>
    <name evidence="8" type="ORF">OLC1_LOCUS7704</name>
</gene>
<keyword evidence="5" id="KW-0812">Transmembrane</keyword>
<dbReference type="PANTHER" id="PTHR16166">
    <property type="entry name" value="VACUOLAR PROTEIN SORTING-ASSOCIATED PROTEIN VPS13"/>
    <property type="match status" value="1"/>
</dbReference>
<dbReference type="InterPro" id="IPR026854">
    <property type="entry name" value="VPS13_N"/>
</dbReference>
<feature type="region of interest" description="Disordered" evidence="4">
    <location>
        <begin position="2439"/>
        <end position="2465"/>
    </location>
</feature>
<feature type="compositionally biased region" description="Basic and acidic residues" evidence="4">
    <location>
        <begin position="2442"/>
        <end position="2452"/>
    </location>
</feature>
<dbReference type="EMBL" id="OX459119">
    <property type="protein sequence ID" value="CAI9097127.1"/>
    <property type="molecule type" value="Genomic_DNA"/>
</dbReference>
<comment type="similarity">
    <text evidence="1">Belongs to the VPS13 family.</text>
</comment>
<protein>
    <submittedName>
        <fullName evidence="8">OLC1v1033463C2</fullName>
    </submittedName>
</protein>
<sequence>MFEGLVQKLILGYLGRYIKDFQREQLKITIWSEEVYLENVELILEAFDYLQLPFALQNGRVGKLSIKIPWKKLGWDPIIIVLEDVFISARQREDKEWTEDAINRREYAAKKAKLAAAELAKLSRRVCDSNTGQSFISYITAKILDGIQVSIRNVHILYHDTLTSSAMTVFGLRFSSLTISRQNLVGIAGGKVRGGQVNKLIEVQGLELYCRTLEETDDLASIENSARLEGDENVHLLRPLDVLVSLSVNRSGKLANDAPQYYVNVEFDNLVASLDEVQMQKILILCDYLPTCRLREMYGRYRPWWSPLPKKLKGWQIAWWHYAQKSVLADVRKRLKRTSWKYFGERIDERRKYVRLYKTKLKCLQKDQVIDEDILQALERMERLSDIDDILTYRSVAEREIKDLLMTPPSNRGNSGAIVDMSLGDEQRPSSKPRGWLNWLSRGMLGAGGTDDSSQFSGVISDEVIKDIYEATKFWPMSVSNGDASAPADEILLSSIKISIQQLSFTVLSMRLGCAITRLMLDAISFEFKIWEGSTRVIASVAAAQLVNPSNNQVILCTRKSSENGENGVGIQPSLTIELEVLPSISEFSSSIKVFLQPTEVTFDSEFLKNVVEYYRIFDRLKFLHERVLLSVNDIADLQTRLRCKIDYILSNRKRIMWDVSLASFVLTVPWMIDNLEERKMVIEFGRFRFHSNKMGSFASDVQDGSYNHLSYYLRSRTTAGLVLDFQLEDLYTQYEINMIDFEVRLSSFHSTEAIPILEKLSCSIQLESCNVVDESILKALVVRFSIPSLLLHFSPSILCSINGLVKYLNKLHLESDHQDLKSANALNGKSNRPATSEHLWWSLTATIDSVLFNVNLENDVENGYGVKLCLQAVNVSFDQEDLLDCWISTEVLRVVAYSKKHEETEYVLCSSESKLTDESSSPGVKDFGATAKVKDSTTSHFRGSRCLLLHFESCSGLEPCYSKGVICLTNIDIHYYPFIVVLLARFINGILESGTSISDEDTSAVNDKNLIARPYFSIQKFGFSNFVEAGSSEGVGIPLDCFPFITIRNSGPIVAFENVLVDSVTHWRETHKFGSQKIESPKCFSTKGSKCYYGHFKRSDNGDPLWKSSYSREVFDMEMDLNNVKVHFHDSACLIGSMSVVTAKSSGSIIDGRFDILCSTEGLVVSSSWWTRTISGFLWGPSMPTLSPIFNIRARKEPGGSLELSFSAQHVSCTLPPEFLAVMIGYFSSTDWSSCSAKSSMDLEVNNSTTYKFEIVDSSLFVPVMGDGDQLLKLDIRHFLGCFVGNCDFDLVFKGIPPECPVTPDKISTRNDSLNLFGRDLSLSLVLMEDGVSGSLKLGQLPGHQSFSLVSPLSADIWVRFPLAESSSLQSSFPIYIVGMVLNCQLDVREIWSVAGYEALLDIVNELSLVDVESKLFISDLLEFLQSKKKMREKAVLAYEDSATTATEISLFAQSISIRLHSGEGEYTNSELVAEVETQFLCLVSLPYARLFILDFSLSHLTLFSLLNSVVLVEFPSFKHSSSSSKMNLFASDQEGNRLSVSLPHVNIWMHMFDWREIIVLFEKYKPQPLKMSTVGALTETLDAVEIVGMTRSSVTSSFVLPEHRSSRADFSAKLEGFGATAYIPLLVSGDIFSILEESQIPIRRHQNASSDIMCSNQHGFIALTLESKCSEVLSDGEKLTVKIKLEKVGGVVNLCKNNSQRTWSIFELVLVNVEAAALNRQVMRAAQVELDMDIHVEELDVWLSDDLFYFFRTMLFEVPESEPSPPMFSSFSINVQLRKLSVLLNDGKWSSCGPLVEILITNMLVHSNITDCEMEGSVGGDLLVNYNNIDKVLWEPFVEPWEFLLSISRKYDKSSVLSSTIMTHIHLKSAKQLNLNITESLIEVVSRATEMVKDVWAFSEISAHSSGANFFDSHINEHLDTSRYAPYILQNLTSVPLIFRVCNEKPDDNDDQNTLVWSSGNYLPAGSSMPIYIDESPKKQLFRDRSIQLSNNFDGKQMVGAAHRFISIQLEGTSLPSPPISMDLVGVRYFEADLSLPSTKPDIGDFRRNEGDGIDRKNGFVLPVVIDVSVQRYTKLLRLYSTVVFANATSMPLEVRFDIPFGVAPKILDPIYPGKEFPLPLHLAEAGRMRWRPLGDTYLWSEAYNVSNIISQENRINLPRSFVCYPSHPSSDPFRCCISVEDRCLPMTGWIKKSSDDDGFRPPIKSSNELSHDMETSKQRFMHLVTLSTPLLLRNYLPEAVSVAIENGGVTLNALLSKVESSFFHIDSSHDLTLTFSIRHFKPSILKFPRAETFSAMAKFSGTSFSLSETLTFDSELPDGHLSVNMEKVMDAFSGAREICISIPFLVYNCIGFPLILTNSMDEIKGHSCIATSCYHLDEHDQIVGSKDGLSLLFSVRDFQKAPIDAQTAGLTRNRTSSKSHKDELYSKFLIPGGPSKSLHFNDETPESHLGRSSTLNDGSLSHRQSKLSSDFVTVGQKIENACMYSPCPTSPSGEITVRLSRCPSGTDYRSIPSSSWSNPFLLVPPTGSTSVVVPQGGRNAGYLVSVTAVAAPFSGRTKIITFQPRYVISNACSRALFYKQKGTEEVFLLKAGQHCHIKCTDITKELLVCIRFDEPGWQWSGCFSPEHLGDTQLKMWNYITSTVNMMRVEVQSADVSIEDETVVGNSHGNSGTNLILLSDDDTGFMPYRIDNFSTERLRIYQQRCETFETMVHPYTSHPYAWDEPCFPHRLTVEVLGDRVIGLYTLDDVKDPSPVYLPATPEKSQRTLLVSVHSEGAIKVLSIIDSSYHVLNDFSNLDTRLNFMGKSAQKRETVVHFNEQISVDLPFLGISFMNSYNEEMLFACAKCSRFDLIQSVDQQKFSLHISFLQIDNQLSSTPYPVILSFDNCNKHIQEKIASAIQIDSEGMHEPVISLSVAKWRTKNMSLVSYEYINLRVTDFHLELEQELILSLFKFFRMTSSRLHTRVLKQVDFSVHYPSVSDPENVKGAQFSGLYNERSSSVLPPIVPIGAPWQQIYLLARKQNKTYIELLDIAPIKMTLRFLFACFLCFPLFLAVLFPQMFTSLMISSSSFSSSPWMLRNGVLTLGESLIHRGFMALADVEGAQIHLKELVLSHQLASWESIQEILIRHYTKQSLHEMYKIFGSAGLIGNPMGFMRSMSHGIKDFLSVPVRSILRSPSGLLTGVAQGTTSLLSNTIFAISDAATQFSRAAHKGIVAFTLDDQTVGQMEKQQKGLSSNSKGVINEFLEGLTGLLQSPVQGAEKHGLPGVLSGIALGVTGLVAKPAASILEVTGKTAQSIRNRSKLPHYIGSQRLRVRLPRPLAGGIPLKPYSWEEAVGTAVLRDYPENNSGGNLRDEVLIMSKALRAGGKFVILTRGFILVVSCPCLIYLGKPEFQGVPANPDWAIEVEIGMDSVIHANVEANVVHIIGNSADAFLRPSLSSSHFRQEHKESATSPKGKRWKNSSSHLPIFVTDLEFACKEDADEILQVVLCTIKKGKEQGWSRTHILHKSNLNGAGRGV</sequence>
<evidence type="ECO:0000259" key="6">
    <source>
        <dbReference type="Pfam" id="PF12624"/>
    </source>
</evidence>
<keyword evidence="9" id="KW-1185">Reference proteome</keyword>
<feature type="domain" description="Vacuolar protein sorting-associated protein 13 VPS13 adaptor binding" evidence="7">
    <location>
        <begin position="2485"/>
        <end position="2728"/>
    </location>
</feature>
<evidence type="ECO:0000313" key="8">
    <source>
        <dbReference type="EMBL" id="CAI9097127.1"/>
    </source>
</evidence>
<dbReference type="Pfam" id="PF25036">
    <property type="entry name" value="VPS13_VAB"/>
    <property type="match status" value="2"/>
</dbReference>
<accession>A0AAV1CRA3</accession>
<feature type="transmembrane region" description="Helical" evidence="5">
    <location>
        <begin position="3039"/>
        <end position="3059"/>
    </location>
</feature>
<name>A0AAV1CRA3_OLDCO</name>
<evidence type="ECO:0000256" key="1">
    <source>
        <dbReference type="ARBA" id="ARBA00006545"/>
    </source>
</evidence>
<proteinExistence type="inferred from homology"/>
<dbReference type="InterPro" id="IPR009543">
    <property type="entry name" value="VPS13_VAB"/>
</dbReference>
<evidence type="ECO:0000256" key="2">
    <source>
        <dbReference type="ARBA" id="ARBA00022448"/>
    </source>
</evidence>
<evidence type="ECO:0000256" key="4">
    <source>
        <dbReference type="SAM" id="MobiDB-lite"/>
    </source>
</evidence>
<evidence type="ECO:0000256" key="3">
    <source>
        <dbReference type="ARBA" id="ARBA00023055"/>
    </source>
</evidence>
<keyword evidence="5" id="KW-1133">Transmembrane helix</keyword>
<feature type="domain" description="Chorein N-terminal" evidence="6">
    <location>
        <begin position="1"/>
        <end position="827"/>
    </location>
</feature>
<dbReference type="Proteomes" id="UP001161247">
    <property type="component" value="Chromosome 2"/>
</dbReference>
<evidence type="ECO:0000259" key="7">
    <source>
        <dbReference type="Pfam" id="PF25036"/>
    </source>
</evidence>
<keyword evidence="5" id="KW-0472">Membrane</keyword>
<feature type="domain" description="Vacuolar protein sorting-associated protein 13 VPS13 adaptor binding" evidence="7">
    <location>
        <begin position="2067"/>
        <end position="2287"/>
    </location>
</feature>
<feature type="compositionally biased region" description="Polar residues" evidence="4">
    <location>
        <begin position="2453"/>
        <end position="2465"/>
    </location>
</feature>
<keyword evidence="3" id="KW-0445">Lipid transport</keyword>
<dbReference type="InterPro" id="IPR026847">
    <property type="entry name" value="VPS13"/>
</dbReference>
<dbReference type="PANTHER" id="PTHR16166:SF143">
    <property type="entry name" value="PROTEIN SORTING-ASSOCIATED PROTEIN, PUTATIVE (DUF1162)-RELATED"/>
    <property type="match status" value="1"/>
</dbReference>
<dbReference type="Pfam" id="PF12624">
    <property type="entry name" value="VPS13_N"/>
    <property type="match status" value="1"/>
</dbReference>
<dbReference type="GO" id="GO:0045053">
    <property type="term" value="P:protein retention in Golgi apparatus"/>
    <property type="evidence" value="ECO:0007669"/>
    <property type="project" value="TreeGrafter"/>
</dbReference>
<organism evidence="8 9">
    <name type="scientific">Oldenlandia corymbosa var. corymbosa</name>
    <dbReference type="NCBI Taxonomy" id="529605"/>
    <lineage>
        <taxon>Eukaryota</taxon>
        <taxon>Viridiplantae</taxon>
        <taxon>Streptophyta</taxon>
        <taxon>Embryophyta</taxon>
        <taxon>Tracheophyta</taxon>
        <taxon>Spermatophyta</taxon>
        <taxon>Magnoliopsida</taxon>
        <taxon>eudicotyledons</taxon>
        <taxon>Gunneridae</taxon>
        <taxon>Pentapetalae</taxon>
        <taxon>asterids</taxon>
        <taxon>lamiids</taxon>
        <taxon>Gentianales</taxon>
        <taxon>Rubiaceae</taxon>
        <taxon>Rubioideae</taxon>
        <taxon>Spermacoceae</taxon>
        <taxon>Hedyotis-Oldenlandia complex</taxon>
        <taxon>Oldenlandia</taxon>
    </lineage>
</organism>
<evidence type="ECO:0000313" key="9">
    <source>
        <dbReference type="Proteomes" id="UP001161247"/>
    </source>
</evidence>